<dbReference type="Pfam" id="PF00072">
    <property type="entry name" value="Response_reg"/>
    <property type="match status" value="1"/>
</dbReference>
<dbReference type="PROSITE" id="PS50110">
    <property type="entry name" value="RESPONSE_REGULATORY"/>
    <property type="match status" value="1"/>
</dbReference>
<evidence type="ECO:0000259" key="6">
    <source>
        <dbReference type="PROSITE" id="PS50043"/>
    </source>
</evidence>
<keyword evidence="2" id="KW-0805">Transcription regulation</keyword>
<keyword evidence="4" id="KW-0804">Transcription</keyword>
<evidence type="ECO:0000256" key="4">
    <source>
        <dbReference type="ARBA" id="ARBA00023163"/>
    </source>
</evidence>
<dbReference type="GO" id="GO:0000160">
    <property type="term" value="P:phosphorelay signal transduction system"/>
    <property type="evidence" value="ECO:0007669"/>
    <property type="project" value="InterPro"/>
</dbReference>
<keyword evidence="1 5" id="KW-0597">Phosphoprotein</keyword>
<dbReference type="Proteomes" id="UP000054375">
    <property type="component" value="Unassembled WGS sequence"/>
</dbReference>
<dbReference type="GO" id="GO:0006355">
    <property type="term" value="P:regulation of DNA-templated transcription"/>
    <property type="evidence" value="ECO:0007669"/>
    <property type="project" value="InterPro"/>
</dbReference>
<dbReference type="PROSITE" id="PS50043">
    <property type="entry name" value="HTH_LUXR_2"/>
    <property type="match status" value="1"/>
</dbReference>
<dbReference type="GO" id="GO:0003677">
    <property type="term" value="F:DNA binding"/>
    <property type="evidence" value="ECO:0007669"/>
    <property type="project" value="UniProtKB-KW"/>
</dbReference>
<dbReference type="InterPro" id="IPR011006">
    <property type="entry name" value="CheY-like_superfamily"/>
</dbReference>
<dbReference type="SMART" id="SM00448">
    <property type="entry name" value="REC"/>
    <property type="match status" value="1"/>
</dbReference>
<evidence type="ECO:0000256" key="3">
    <source>
        <dbReference type="ARBA" id="ARBA00023125"/>
    </source>
</evidence>
<evidence type="ECO:0000256" key="1">
    <source>
        <dbReference type="ARBA" id="ARBA00022553"/>
    </source>
</evidence>
<dbReference type="InterPro" id="IPR000792">
    <property type="entry name" value="Tscrpt_reg_LuxR_C"/>
</dbReference>
<evidence type="ECO:0000256" key="2">
    <source>
        <dbReference type="ARBA" id="ARBA00023015"/>
    </source>
</evidence>
<dbReference type="SMART" id="SM00421">
    <property type="entry name" value="HTH_LUXR"/>
    <property type="match status" value="1"/>
</dbReference>
<sequence>MPVTVLLVDDEPLVRAGLRAVLEAQPDIEVVGEAADGAAVIPLVRRLRPDVVAMDVRMPLLDGIEATRAVLRTVDRPPKILVVTTFENDEYVYEALRAGADGFLLKRARPAEIVHAVRLIAEGESLLFPASVRQLAARYGEGEGEGNLAARAAMERARLTDREAEVLRLMARGLSNAEIAERLVVGTETVKSHVSGVLAKLGARDRTQAVIAAYESGFVAPG</sequence>
<dbReference type="InterPro" id="IPR039420">
    <property type="entry name" value="WalR-like"/>
</dbReference>
<dbReference type="PANTHER" id="PTHR43214:SF24">
    <property type="entry name" value="TRANSCRIPTIONAL REGULATORY PROTEIN NARL-RELATED"/>
    <property type="match status" value="1"/>
</dbReference>
<dbReference type="CDD" id="cd06170">
    <property type="entry name" value="LuxR_C_like"/>
    <property type="match status" value="1"/>
</dbReference>
<dbReference type="EMBL" id="LMWV01000020">
    <property type="protein sequence ID" value="KUN64342.1"/>
    <property type="molecule type" value="Genomic_DNA"/>
</dbReference>
<dbReference type="AlphaFoldDB" id="A0A101RYY3"/>
<keyword evidence="9" id="KW-1185">Reference proteome</keyword>
<evidence type="ECO:0000313" key="9">
    <source>
        <dbReference type="Proteomes" id="UP000054375"/>
    </source>
</evidence>
<evidence type="ECO:0000313" key="8">
    <source>
        <dbReference type="EMBL" id="KUN64342.1"/>
    </source>
</evidence>
<dbReference type="Pfam" id="PF00196">
    <property type="entry name" value="GerE"/>
    <property type="match status" value="1"/>
</dbReference>
<comment type="caution">
    <text evidence="8">The sequence shown here is derived from an EMBL/GenBank/DDBJ whole genome shotgun (WGS) entry which is preliminary data.</text>
</comment>
<gene>
    <name evidence="8" type="ORF">AQJ54_25325</name>
</gene>
<evidence type="ECO:0000256" key="5">
    <source>
        <dbReference type="PROSITE-ProRule" id="PRU00169"/>
    </source>
</evidence>
<dbReference type="SUPFAM" id="SSF52172">
    <property type="entry name" value="CheY-like"/>
    <property type="match status" value="1"/>
</dbReference>
<protein>
    <submittedName>
        <fullName evidence="8">LuxR family transcriptional regulator</fullName>
    </submittedName>
</protein>
<dbReference type="PANTHER" id="PTHR43214">
    <property type="entry name" value="TWO-COMPONENT RESPONSE REGULATOR"/>
    <property type="match status" value="1"/>
</dbReference>
<feature type="domain" description="HTH luxR-type" evidence="6">
    <location>
        <begin position="152"/>
        <end position="217"/>
    </location>
</feature>
<dbReference type="InterPro" id="IPR058245">
    <property type="entry name" value="NreC/VraR/RcsB-like_REC"/>
</dbReference>
<proteinExistence type="predicted"/>
<reference evidence="8 9" key="1">
    <citation type="submission" date="2015-10" db="EMBL/GenBank/DDBJ databases">
        <title>Draft genome sequence of Streptomyces griseorubiginosus DSM 40469, type strain for the species Streptomyces griseorubiginosus.</title>
        <authorList>
            <person name="Ruckert C."/>
            <person name="Winkler A."/>
            <person name="Kalinowski J."/>
            <person name="Kampfer P."/>
            <person name="Glaeser S."/>
        </authorList>
    </citation>
    <scope>NUCLEOTIDE SEQUENCE [LARGE SCALE GENOMIC DNA]</scope>
    <source>
        <strain evidence="8 9">DSM 40469</strain>
    </source>
</reference>
<feature type="domain" description="Response regulatory" evidence="7">
    <location>
        <begin position="4"/>
        <end position="121"/>
    </location>
</feature>
<name>A0A101RYY3_9ACTN</name>
<feature type="modified residue" description="4-aspartylphosphate" evidence="5">
    <location>
        <position position="55"/>
    </location>
</feature>
<evidence type="ECO:0000259" key="7">
    <source>
        <dbReference type="PROSITE" id="PS50110"/>
    </source>
</evidence>
<dbReference type="RefSeq" id="WP_062241163.1">
    <property type="nucleotide sequence ID" value="NZ_JBPJFL010000002.1"/>
</dbReference>
<accession>A0A101RYY3</accession>
<dbReference type="SUPFAM" id="SSF46894">
    <property type="entry name" value="C-terminal effector domain of the bipartite response regulators"/>
    <property type="match status" value="1"/>
</dbReference>
<dbReference type="InterPro" id="IPR001789">
    <property type="entry name" value="Sig_transdc_resp-reg_receiver"/>
</dbReference>
<dbReference type="Gene3D" id="3.40.50.2300">
    <property type="match status" value="1"/>
</dbReference>
<dbReference type="PRINTS" id="PR00038">
    <property type="entry name" value="HTHLUXR"/>
</dbReference>
<dbReference type="CDD" id="cd17535">
    <property type="entry name" value="REC_NarL-like"/>
    <property type="match status" value="1"/>
</dbReference>
<keyword evidence="3" id="KW-0238">DNA-binding</keyword>
<dbReference type="InterPro" id="IPR016032">
    <property type="entry name" value="Sig_transdc_resp-reg_C-effctor"/>
</dbReference>
<organism evidence="8 9">
    <name type="scientific">Streptomyces griseorubiginosus</name>
    <dbReference type="NCBI Taxonomy" id="67304"/>
    <lineage>
        <taxon>Bacteria</taxon>
        <taxon>Bacillati</taxon>
        <taxon>Actinomycetota</taxon>
        <taxon>Actinomycetes</taxon>
        <taxon>Kitasatosporales</taxon>
        <taxon>Streptomycetaceae</taxon>
        <taxon>Streptomyces</taxon>
    </lineage>
</organism>